<reference evidence="8" key="1">
    <citation type="submission" date="2021-06" db="EMBL/GenBank/DDBJ databases">
        <authorList>
            <person name="Kallberg Y."/>
            <person name="Tangrot J."/>
            <person name="Rosling A."/>
        </authorList>
    </citation>
    <scope>NUCLEOTIDE SEQUENCE</scope>
    <source>
        <strain evidence="8">BR232B</strain>
    </source>
</reference>
<keyword evidence="5" id="KW-0119">Carbohydrate metabolism</keyword>
<comment type="caution">
    <text evidence="8">The sequence shown here is derived from an EMBL/GenBank/DDBJ whole genome shotgun (WGS) entry which is preliminary data.</text>
</comment>
<evidence type="ECO:0000256" key="2">
    <source>
        <dbReference type="ARBA" id="ARBA00022723"/>
    </source>
</evidence>
<evidence type="ECO:0000256" key="4">
    <source>
        <dbReference type="ARBA" id="ARBA00022801"/>
    </source>
</evidence>
<dbReference type="OrthoDB" id="407355at2759"/>
<dbReference type="Gene3D" id="3.20.20.370">
    <property type="entry name" value="Glycoside hydrolase/deacetylase"/>
    <property type="match status" value="1"/>
</dbReference>
<dbReference type="EMBL" id="CAJVPI010000959">
    <property type="protein sequence ID" value="CAG8585019.1"/>
    <property type="molecule type" value="Genomic_DNA"/>
</dbReference>
<dbReference type="InterPro" id="IPR002509">
    <property type="entry name" value="NODB_dom"/>
</dbReference>
<evidence type="ECO:0000313" key="8">
    <source>
        <dbReference type="EMBL" id="CAG8585019.1"/>
    </source>
</evidence>
<evidence type="ECO:0000313" key="9">
    <source>
        <dbReference type="Proteomes" id="UP000789739"/>
    </source>
</evidence>
<gene>
    <name evidence="8" type="ORF">PBRASI_LOCUS6823</name>
</gene>
<keyword evidence="4" id="KW-0378">Hydrolase</keyword>
<keyword evidence="3" id="KW-0732">Signal</keyword>
<comment type="cofactor">
    <cofactor evidence="1">
        <name>Co(2+)</name>
        <dbReference type="ChEBI" id="CHEBI:48828"/>
    </cofactor>
</comment>
<dbReference type="Proteomes" id="UP000789739">
    <property type="component" value="Unassembled WGS sequence"/>
</dbReference>
<dbReference type="PROSITE" id="PS51677">
    <property type="entry name" value="NODB"/>
    <property type="match status" value="1"/>
</dbReference>
<feature type="domain" description="NodB homology" evidence="7">
    <location>
        <begin position="51"/>
        <end position="237"/>
    </location>
</feature>
<evidence type="ECO:0000256" key="1">
    <source>
        <dbReference type="ARBA" id="ARBA00001941"/>
    </source>
</evidence>
<proteinExistence type="predicted"/>
<name>A0A9N9G6K9_9GLOM</name>
<keyword evidence="6" id="KW-0472">Membrane</keyword>
<feature type="transmembrane region" description="Helical" evidence="6">
    <location>
        <begin position="12"/>
        <end position="28"/>
    </location>
</feature>
<evidence type="ECO:0000256" key="5">
    <source>
        <dbReference type="ARBA" id="ARBA00023277"/>
    </source>
</evidence>
<dbReference type="AlphaFoldDB" id="A0A9N9G6K9"/>
<keyword evidence="2" id="KW-0479">Metal-binding</keyword>
<dbReference type="GO" id="GO:0016810">
    <property type="term" value="F:hydrolase activity, acting on carbon-nitrogen (but not peptide) bonds"/>
    <property type="evidence" value="ECO:0007669"/>
    <property type="project" value="InterPro"/>
</dbReference>
<dbReference type="GO" id="GO:0046872">
    <property type="term" value="F:metal ion binding"/>
    <property type="evidence" value="ECO:0007669"/>
    <property type="project" value="UniProtKB-KW"/>
</dbReference>
<keyword evidence="6" id="KW-1133">Transmembrane helix</keyword>
<organism evidence="8 9">
    <name type="scientific">Paraglomus brasilianum</name>
    <dbReference type="NCBI Taxonomy" id="144538"/>
    <lineage>
        <taxon>Eukaryota</taxon>
        <taxon>Fungi</taxon>
        <taxon>Fungi incertae sedis</taxon>
        <taxon>Mucoromycota</taxon>
        <taxon>Glomeromycotina</taxon>
        <taxon>Glomeromycetes</taxon>
        <taxon>Paraglomerales</taxon>
        <taxon>Paraglomeraceae</taxon>
        <taxon>Paraglomus</taxon>
    </lineage>
</organism>
<evidence type="ECO:0000259" key="7">
    <source>
        <dbReference type="PROSITE" id="PS51677"/>
    </source>
</evidence>
<dbReference type="SUPFAM" id="SSF88713">
    <property type="entry name" value="Glycoside hydrolase/deacetylase"/>
    <property type="match status" value="1"/>
</dbReference>
<accession>A0A9N9G6K9</accession>
<dbReference type="InterPro" id="IPR011330">
    <property type="entry name" value="Glyco_hydro/deAcase_b/a-brl"/>
</dbReference>
<sequence length="267" mass="30755">MLKLTIRRITSHILVTFIFISTIIHYISRCSFGENCETELAPYYDTCKIKNSFALTFDDGPHKYTDDLLDALQDTKSTFFVCGHTYSCIYDNAETLRRAYLAGHQIALHTWSHPNLNTLTRSEIHSELTSLETALRKIIGAVPRYFRLPYGAGAGNATLMSVLREYNYTVIGWDIDAGDSVGSTVETSKKQYANVLKWMWLKRRSHISLQHDPIESTSKTLIGWVIKYIKGFGYEFRTIGECLGENDWRSWYKEITTSQERDETWVC</sequence>
<evidence type="ECO:0000256" key="3">
    <source>
        <dbReference type="ARBA" id="ARBA00022729"/>
    </source>
</evidence>
<evidence type="ECO:0000256" key="6">
    <source>
        <dbReference type="SAM" id="Phobius"/>
    </source>
</evidence>
<dbReference type="PANTHER" id="PTHR46471:SF2">
    <property type="entry name" value="CHITIN DEACETYLASE-RELATED"/>
    <property type="match status" value="1"/>
</dbReference>
<keyword evidence="9" id="KW-1185">Reference proteome</keyword>
<dbReference type="Pfam" id="PF01522">
    <property type="entry name" value="Polysacc_deac_1"/>
    <property type="match status" value="1"/>
</dbReference>
<protein>
    <submittedName>
        <fullName evidence="8">6108_t:CDS:1</fullName>
    </submittedName>
</protein>
<dbReference type="PANTHER" id="PTHR46471">
    <property type="entry name" value="CHITIN DEACETYLASE"/>
    <property type="match status" value="1"/>
</dbReference>
<keyword evidence="6" id="KW-0812">Transmembrane</keyword>
<dbReference type="GO" id="GO:0005975">
    <property type="term" value="P:carbohydrate metabolic process"/>
    <property type="evidence" value="ECO:0007669"/>
    <property type="project" value="InterPro"/>
</dbReference>